<evidence type="ECO:0000313" key="1">
    <source>
        <dbReference type="EMBL" id="OZC12839.1"/>
    </source>
</evidence>
<accession>A0A238C5V7</accession>
<dbReference type="Proteomes" id="UP000242913">
    <property type="component" value="Unassembled WGS sequence"/>
</dbReference>
<dbReference type="PANTHER" id="PTHR34365:SF7">
    <property type="entry name" value="GLYCINE-RICH DOMAIN-CONTAINING PROTEIN 1"/>
    <property type="match status" value="1"/>
</dbReference>
<dbReference type="EMBL" id="KZ269977">
    <property type="protein sequence ID" value="OZC12839.1"/>
    <property type="molecule type" value="Genomic_DNA"/>
</dbReference>
<dbReference type="AlphaFoldDB" id="A0A238C5V7"/>
<gene>
    <name evidence="1" type="ORF">X798_00473</name>
</gene>
<organism evidence="1 2">
    <name type="scientific">Onchocerca flexuosa</name>
    <dbReference type="NCBI Taxonomy" id="387005"/>
    <lineage>
        <taxon>Eukaryota</taxon>
        <taxon>Metazoa</taxon>
        <taxon>Ecdysozoa</taxon>
        <taxon>Nematoda</taxon>
        <taxon>Chromadorea</taxon>
        <taxon>Rhabditida</taxon>
        <taxon>Spirurina</taxon>
        <taxon>Spiruromorpha</taxon>
        <taxon>Filarioidea</taxon>
        <taxon>Onchocercidae</taxon>
        <taxon>Onchocerca</taxon>
    </lineage>
</organism>
<reference evidence="1 2" key="1">
    <citation type="submission" date="2015-12" db="EMBL/GenBank/DDBJ databases">
        <title>Draft genome of the nematode, Onchocerca flexuosa.</title>
        <authorList>
            <person name="Mitreva M."/>
        </authorList>
    </citation>
    <scope>NUCLEOTIDE SEQUENCE [LARGE SCALE GENOMIC DNA]</scope>
    <source>
        <strain evidence="1">Red Deer</strain>
    </source>
</reference>
<sequence>MTSLELHDSDSAINLPGPSNVDCNTWNQHTGSTSITYTDSQPPEYHQIVPTLRSNIEQMRKCISIDLLTASQREANFLRMIDRKAPILYERSVIENAIRRYECFWLPMQAARPDIRNIPPLDVHWVWHCHMLSPIHYQQDCETICGTIIDHKLFSSDEIQQRYEQSVSVWQKFCDDEPYDFLSSKANNHQPYQPRSSYDIAAAAQRQRNFNYQISLPHYTSPKFISDAVERYLYFLLLKQTYTDQFLTPCYDFDIVWHTHQVHPHCYLRDCTAIFGWLMKHDDTVNDRTKNSKLLKGEAMTKRLWAAHFQTGFWRRGSMYRGHPAPSFLGFETQDLSNITYGQLHIPSITLREIPLQREHVRLKLLYGNKKVTTFNADLTSKQVTKSGFSLVWQPSENSTNSSVVKFPFERRNPKELFLELELFDKVFLQKKDLVKLTGLVSLEQLLPDPNSKVSQNVVQVNVKSRESNGDLKAKVNITTNLSLNRELQLTVGEFVQQELIPDSHLWFLCQSASLNRAGLQSSAIVHLATHSVVDSRDGTKYTIQVVHSASLLLSMILVYGWQQRLLCMAHLIGADTLPSKDQLDANLQFLPHLSAPDERAIAVMNKDGDFAIVKGKWIGFSRKVPGDKEQKAKPGNPGKLQVDAFNLLKNTVQKFEIPGPEGSTLFVIGEAQARLPSKRMQCRSIQTAEHLACVFSVATLFVLCNPDKIRSHSDTNSVAHQCHKWPLTLACGYGKALPSNRHLNSHQEINEDLDLTAAVLAVCTGSCDDGTCGACGACGWKLFN</sequence>
<dbReference type="PANTHER" id="PTHR34365">
    <property type="entry name" value="ENOLASE (DUF1399)"/>
    <property type="match status" value="1"/>
</dbReference>
<name>A0A238C5V7_9BILA</name>
<dbReference type="OrthoDB" id="2684236at2759"/>
<evidence type="ECO:0000313" key="2">
    <source>
        <dbReference type="Proteomes" id="UP000242913"/>
    </source>
</evidence>
<keyword evidence="2" id="KW-1185">Reference proteome</keyword>
<proteinExistence type="predicted"/>
<dbReference type="InterPro" id="IPR009836">
    <property type="entry name" value="GRDP-like"/>
</dbReference>
<dbReference type="Pfam" id="PF07173">
    <property type="entry name" value="GRDP-like"/>
    <property type="match status" value="1"/>
</dbReference>
<protein>
    <submittedName>
        <fullName evidence="1">Uncharacterized protein</fullName>
    </submittedName>
</protein>